<keyword evidence="2" id="KW-1185">Reference proteome</keyword>
<organism evidence="1 2">
    <name type="scientific">Adiantum capillus-veneris</name>
    <name type="common">Maidenhair fern</name>
    <dbReference type="NCBI Taxonomy" id="13818"/>
    <lineage>
        <taxon>Eukaryota</taxon>
        <taxon>Viridiplantae</taxon>
        <taxon>Streptophyta</taxon>
        <taxon>Embryophyta</taxon>
        <taxon>Tracheophyta</taxon>
        <taxon>Polypodiopsida</taxon>
        <taxon>Polypodiidae</taxon>
        <taxon>Polypodiales</taxon>
        <taxon>Pteridineae</taxon>
        <taxon>Pteridaceae</taxon>
        <taxon>Vittarioideae</taxon>
        <taxon>Adiantum</taxon>
    </lineage>
</organism>
<name>A0A9D4ZG39_ADICA</name>
<dbReference type="Proteomes" id="UP000886520">
    <property type="component" value="Chromosome 13"/>
</dbReference>
<sequence length="69" mass="7534">MVAEGDDAAGLRFFSSECLPVLAGPDGREGLRNRQGSNMFYAMESCEQSGSDQLWGKWASRLKGDNFVS</sequence>
<accession>A0A9D4ZG39</accession>
<dbReference type="EMBL" id="JABFUD020000013">
    <property type="protein sequence ID" value="KAI5071531.1"/>
    <property type="molecule type" value="Genomic_DNA"/>
</dbReference>
<proteinExistence type="predicted"/>
<comment type="caution">
    <text evidence="1">The sequence shown here is derived from an EMBL/GenBank/DDBJ whole genome shotgun (WGS) entry which is preliminary data.</text>
</comment>
<reference evidence="1" key="1">
    <citation type="submission" date="2021-01" db="EMBL/GenBank/DDBJ databases">
        <title>Adiantum capillus-veneris genome.</title>
        <authorList>
            <person name="Fang Y."/>
            <person name="Liao Q."/>
        </authorList>
    </citation>
    <scope>NUCLEOTIDE SEQUENCE</scope>
    <source>
        <strain evidence="1">H3</strain>
        <tissue evidence="1">Leaf</tissue>
    </source>
</reference>
<gene>
    <name evidence="1" type="ORF">GOP47_0013782</name>
</gene>
<protein>
    <submittedName>
        <fullName evidence="1">Uncharacterized protein</fullName>
    </submittedName>
</protein>
<dbReference type="AlphaFoldDB" id="A0A9D4ZG39"/>
<evidence type="ECO:0000313" key="1">
    <source>
        <dbReference type="EMBL" id="KAI5071531.1"/>
    </source>
</evidence>
<evidence type="ECO:0000313" key="2">
    <source>
        <dbReference type="Proteomes" id="UP000886520"/>
    </source>
</evidence>